<gene>
    <name evidence="6" type="ORF">PCOR1329_LOCUS19348</name>
</gene>
<dbReference type="Proteomes" id="UP001189429">
    <property type="component" value="Unassembled WGS sequence"/>
</dbReference>
<keyword evidence="4 5" id="KW-0472">Membrane</keyword>
<evidence type="ECO:0000256" key="2">
    <source>
        <dbReference type="ARBA" id="ARBA00022692"/>
    </source>
</evidence>
<sequence>MFTLYQLVNHLVSYWCSLCERTIFANLCPAATMLVEMTVMPAAIKVQGSPRKHASVATMVLGAALFCMQYKHFSCAGVAVALLMVVVTIPYRLLQRWLLFECSGLTVGLMACYDGLFLFGPSSIIFAANSRPDMWSQWNEWLSSPQICLMLFLSLIAFSANHCVSLVMLRCASATNYLVMHNVANILVVCLGIVIFHDKVMTSPVMMIGILMSLGGGLWYASESLSTDARLSKAEAKSQMAPDKAKP</sequence>
<name>A0ABN9RCK0_9DINO</name>
<feature type="transmembrane region" description="Helical" evidence="5">
    <location>
        <begin position="77"/>
        <end position="94"/>
    </location>
</feature>
<keyword evidence="2 5" id="KW-0812">Transmembrane</keyword>
<feature type="transmembrane region" description="Helical" evidence="5">
    <location>
        <begin position="106"/>
        <end position="129"/>
    </location>
</feature>
<reference evidence="6" key="1">
    <citation type="submission" date="2023-10" db="EMBL/GenBank/DDBJ databases">
        <authorList>
            <person name="Chen Y."/>
            <person name="Shah S."/>
            <person name="Dougan E. K."/>
            <person name="Thang M."/>
            <person name="Chan C."/>
        </authorList>
    </citation>
    <scope>NUCLEOTIDE SEQUENCE [LARGE SCALE GENOMIC DNA]</scope>
</reference>
<dbReference type="PANTHER" id="PTHR11132">
    <property type="entry name" value="SOLUTE CARRIER FAMILY 35"/>
    <property type="match status" value="1"/>
</dbReference>
<evidence type="ECO:0000313" key="6">
    <source>
        <dbReference type="EMBL" id="CAK0816350.1"/>
    </source>
</evidence>
<dbReference type="InterPro" id="IPR050186">
    <property type="entry name" value="TPT_transporter"/>
</dbReference>
<evidence type="ECO:0000256" key="3">
    <source>
        <dbReference type="ARBA" id="ARBA00022989"/>
    </source>
</evidence>
<dbReference type="EMBL" id="CAUYUJ010006169">
    <property type="protein sequence ID" value="CAK0816350.1"/>
    <property type="molecule type" value="Genomic_DNA"/>
</dbReference>
<protein>
    <recommendedName>
        <fullName evidence="8">Sugar phosphate transporter domain-containing protein</fullName>
    </recommendedName>
</protein>
<comment type="subcellular location">
    <subcellularLocation>
        <location evidence="1">Membrane</location>
        <topology evidence="1">Multi-pass membrane protein</topology>
    </subcellularLocation>
</comment>
<evidence type="ECO:0000313" key="7">
    <source>
        <dbReference type="Proteomes" id="UP001189429"/>
    </source>
</evidence>
<evidence type="ECO:0000256" key="4">
    <source>
        <dbReference type="ARBA" id="ARBA00023136"/>
    </source>
</evidence>
<proteinExistence type="predicted"/>
<feature type="transmembrane region" description="Helical" evidence="5">
    <location>
        <begin position="149"/>
        <end position="169"/>
    </location>
</feature>
<keyword evidence="7" id="KW-1185">Reference proteome</keyword>
<feature type="transmembrane region" description="Helical" evidence="5">
    <location>
        <begin position="176"/>
        <end position="196"/>
    </location>
</feature>
<accession>A0ABN9RCK0</accession>
<keyword evidence="3 5" id="KW-1133">Transmembrane helix</keyword>
<evidence type="ECO:0000256" key="5">
    <source>
        <dbReference type="SAM" id="Phobius"/>
    </source>
</evidence>
<feature type="transmembrane region" description="Helical" evidence="5">
    <location>
        <begin position="202"/>
        <end position="221"/>
    </location>
</feature>
<evidence type="ECO:0008006" key="8">
    <source>
        <dbReference type="Google" id="ProtNLM"/>
    </source>
</evidence>
<organism evidence="6 7">
    <name type="scientific">Prorocentrum cordatum</name>
    <dbReference type="NCBI Taxonomy" id="2364126"/>
    <lineage>
        <taxon>Eukaryota</taxon>
        <taxon>Sar</taxon>
        <taxon>Alveolata</taxon>
        <taxon>Dinophyceae</taxon>
        <taxon>Prorocentrales</taxon>
        <taxon>Prorocentraceae</taxon>
        <taxon>Prorocentrum</taxon>
    </lineage>
</organism>
<evidence type="ECO:0000256" key="1">
    <source>
        <dbReference type="ARBA" id="ARBA00004141"/>
    </source>
</evidence>
<comment type="caution">
    <text evidence="6">The sequence shown here is derived from an EMBL/GenBank/DDBJ whole genome shotgun (WGS) entry which is preliminary data.</text>
</comment>